<dbReference type="AlphaFoldDB" id="A0A9P4TQC4"/>
<keyword evidence="2" id="KW-1133">Transmembrane helix</keyword>
<keyword evidence="2" id="KW-0812">Transmembrane</keyword>
<gene>
    <name evidence="3" type="ORF">CC78DRAFT_277778</name>
</gene>
<feature type="transmembrane region" description="Helical" evidence="2">
    <location>
        <begin position="169"/>
        <end position="193"/>
    </location>
</feature>
<accession>A0A9P4TQC4</accession>
<feature type="transmembrane region" description="Helical" evidence="2">
    <location>
        <begin position="84"/>
        <end position="105"/>
    </location>
</feature>
<sequence>MWQKVNCRGDGETFPTSKTIVCTILIILFTSMTECFSQVTFPANKPQTSTIPESETTNSSSPSAEAPSKAPMESADPSSPSNRAFRFISASISLLFVVVAFGLRIHDVTAYDYFCVETNMTIQPVWWAIVLFNIIPFTCACTAWLRTLVDCLLVRYNKSIPYKLWPNCLPIAICFLPLLFVIGLLHPCIFAVMGVKNPTKVKEEEYIELAEEESLMRNVEGQRDDDEETLSGLESLAQAKKSEEMV</sequence>
<comment type="caution">
    <text evidence="3">The sequence shown here is derived from an EMBL/GenBank/DDBJ whole genome shotgun (WGS) entry which is preliminary data.</text>
</comment>
<dbReference type="Proteomes" id="UP000800093">
    <property type="component" value="Unassembled WGS sequence"/>
</dbReference>
<keyword evidence="4" id="KW-1185">Reference proteome</keyword>
<reference evidence="4" key="1">
    <citation type="journal article" date="2020" name="Stud. Mycol.">
        <title>101 Dothideomycetes genomes: A test case for predicting lifestyles and emergence of pathogens.</title>
        <authorList>
            <person name="Haridas S."/>
            <person name="Albert R."/>
            <person name="Binder M."/>
            <person name="Bloem J."/>
            <person name="LaButti K."/>
            <person name="Salamov A."/>
            <person name="Andreopoulos B."/>
            <person name="Baker S."/>
            <person name="Barry K."/>
            <person name="Bills G."/>
            <person name="Bluhm B."/>
            <person name="Cannon C."/>
            <person name="Castanera R."/>
            <person name="Culley D."/>
            <person name="Daum C."/>
            <person name="Ezra D."/>
            <person name="Gonzalez J."/>
            <person name="Henrissat B."/>
            <person name="Kuo A."/>
            <person name="Liang C."/>
            <person name="Lipzen A."/>
            <person name="Lutzoni F."/>
            <person name="Magnuson J."/>
            <person name="Mondo S."/>
            <person name="Nolan M."/>
            <person name="Ohm R."/>
            <person name="Pangilinan J."/>
            <person name="Park H.-J."/>
            <person name="Ramirez L."/>
            <person name="Alfaro M."/>
            <person name="Sun H."/>
            <person name="Tritt A."/>
            <person name="Yoshinaga Y."/>
            <person name="Zwiers L.-H."/>
            <person name="Turgeon B."/>
            <person name="Goodwin S."/>
            <person name="Spatafora J."/>
            <person name="Crous P."/>
            <person name="Grigoriev I."/>
        </authorList>
    </citation>
    <scope>NUCLEOTIDE SEQUENCE [LARGE SCALE GENOMIC DNA]</scope>
    <source>
        <strain evidence="4">CBS 304.66</strain>
    </source>
</reference>
<dbReference type="OrthoDB" id="3800531at2759"/>
<evidence type="ECO:0000313" key="4">
    <source>
        <dbReference type="Proteomes" id="UP000800093"/>
    </source>
</evidence>
<keyword evidence="2" id="KW-0472">Membrane</keyword>
<feature type="region of interest" description="Disordered" evidence="1">
    <location>
        <begin position="44"/>
        <end position="79"/>
    </location>
</feature>
<evidence type="ECO:0000256" key="1">
    <source>
        <dbReference type="SAM" id="MobiDB-lite"/>
    </source>
</evidence>
<feature type="transmembrane region" description="Helical" evidence="2">
    <location>
        <begin position="125"/>
        <end position="149"/>
    </location>
</feature>
<proteinExistence type="predicted"/>
<evidence type="ECO:0000256" key="2">
    <source>
        <dbReference type="SAM" id="Phobius"/>
    </source>
</evidence>
<feature type="region of interest" description="Disordered" evidence="1">
    <location>
        <begin position="217"/>
        <end position="246"/>
    </location>
</feature>
<name>A0A9P4TQC4_9PLEO</name>
<protein>
    <submittedName>
        <fullName evidence="3">Uncharacterized protein</fullName>
    </submittedName>
</protein>
<dbReference type="EMBL" id="ML986582">
    <property type="protein sequence ID" value="KAF2269350.1"/>
    <property type="molecule type" value="Genomic_DNA"/>
</dbReference>
<evidence type="ECO:0000313" key="3">
    <source>
        <dbReference type="EMBL" id="KAF2269350.1"/>
    </source>
</evidence>
<organism evidence="3 4">
    <name type="scientific">Lojkania enalia</name>
    <dbReference type="NCBI Taxonomy" id="147567"/>
    <lineage>
        <taxon>Eukaryota</taxon>
        <taxon>Fungi</taxon>
        <taxon>Dikarya</taxon>
        <taxon>Ascomycota</taxon>
        <taxon>Pezizomycotina</taxon>
        <taxon>Dothideomycetes</taxon>
        <taxon>Pleosporomycetidae</taxon>
        <taxon>Pleosporales</taxon>
        <taxon>Pleosporales incertae sedis</taxon>
        <taxon>Lojkania</taxon>
    </lineage>
</organism>
<feature type="compositionally biased region" description="Low complexity" evidence="1">
    <location>
        <begin position="48"/>
        <end position="75"/>
    </location>
</feature>